<evidence type="ECO:0000256" key="1">
    <source>
        <dbReference type="SAM" id="Coils"/>
    </source>
</evidence>
<gene>
    <name evidence="2" type="ORF">ADFLV_1410</name>
</gene>
<keyword evidence="3" id="KW-1185">Reference proteome</keyword>
<protein>
    <submittedName>
        <fullName evidence="2">Uncharacterized protein</fullName>
    </submittedName>
</protein>
<dbReference type="RefSeq" id="WP_129011513.1">
    <property type="nucleotide sequence ID" value="NZ_CP053835.1"/>
</dbReference>
<dbReference type="EMBL" id="CP053835">
    <property type="protein sequence ID" value="QKF77439.1"/>
    <property type="molecule type" value="Genomic_DNA"/>
</dbReference>
<sequence length="367" mass="43143">MKTNHQKLIKLLYDNDELIDQIYKNPNSVHSSNIPPTLLEQGIILKLGEAVDINPFYRQFVNTILLKADYSILFGNFDEHSKELVSLKKRYLETNNHGLIVKIKNLIHSLYMSVELQNKQIEALLNNMENQINIELDQLIHEASSLHDKVERYLNSIKKILRDLDDDLASIHMEIEETIDNTNYTLEPYLSKIESYCDRFSDLIRISEEKKVLNQKLFSLRAMILQNNDDYLVDFLIENQDIIAFTLDERIIFVPNEETDLTRITNLLKSVLSIPKPKIRKTITKKVSTTRNIIYIDEEKIINDLEENGCDDLYSFLLKHPEIKKLESSRQDTEAFRIFMLFCINKEYPLLKSMDFNSSNIRRVSWH</sequence>
<evidence type="ECO:0000313" key="2">
    <source>
        <dbReference type="EMBL" id="QKF77439.1"/>
    </source>
</evidence>
<keyword evidence="1" id="KW-0175">Coiled coil</keyword>
<proteinExistence type="predicted"/>
<dbReference type="AlphaFoldDB" id="A0AAE7BGP0"/>
<accession>A0AAE7BGP0</accession>
<evidence type="ECO:0000313" key="3">
    <source>
        <dbReference type="Proteomes" id="UP000503313"/>
    </source>
</evidence>
<dbReference type="KEGG" id="adz:ADFLV_1410"/>
<organism evidence="2 3">
    <name type="scientific">Arcobacter defluvii</name>
    <dbReference type="NCBI Taxonomy" id="873191"/>
    <lineage>
        <taxon>Bacteria</taxon>
        <taxon>Pseudomonadati</taxon>
        <taxon>Campylobacterota</taxon>
        <taxon>Epsilonproteobacteria</taxon>
        <taxon>Campylobacterales</taxon>
        <taxon>Arcobacteraceae</taxon>
        <taxon>Arcobacter</taxon>
    </lineage>
</organism>
<feature type="coiled-coil region" evidence="1">
    <location>
        <begin position="111"/>
        <end position="138"/>
    </location>
</feature>
<name>A0AAE7BGP0_9BACT</name>
<dbReference type="Proteomes" id="UP000503313">
    <property type="component" value="Chromosome"/>
</dbReference>
<reference evidence="2 3" key="1">
    <citation type="submission" date="2020-05" db="EMBL/GenBank/DDBJ databases">
        <title>Complete genome sequencing of Campylobacter and Arcobacter type strains.</title>
        <authorList>
            <person name="Miller W.G."/>
            <person name="Yee E."/>
        </authorList>
    </citation>
    <scope>NUCLEOTIDE SEQUENCE [LARGE SCALE GENOMIC DNA]</scope>
    <source>
        <strain evidence="2 3">LMG 25694</strain>
    </source>
</reference>